<protein>
    <submittedName>
        <fullName evidence="2">Uncharacterized protein</fullName>
    </submittedName>
</protein>
<feature type="compositionally biased region" description="Pro residues" evidence="1">
    <location>
        <begin position="181"/>
        <end position="191"/>
    </location>
</feature>
<organism evidence="2 3">
    <name type="scientific">Pristionchus mayeri</name>
    <dbReference type="NCBI Taxonomy" id="1317129"/>
    <lineage>
        <taxon>Eukaryota</taxon>
        <taxon>Metazoa</taxon>
        <taxon>Ecdysozoa</taxon>
        <taxon>Nematoda</taxon>
        <taxon>Chromadorea</taxon>
        <taxon>Rhabditida</taxon>
        <taxon>Rhabditina</taxon>
        <taxon>Diplogasteromorpha</taxon>
        <taxon>Diplogasteroidea</taxon>
        <taxon>Neodiplogasteridae</taxon>
        <taxon>Pristionchus</taxon>
    </lineage>
</organism>
<feature type="compositionally biased region" description="Low complexity" evidence="1">
    <location>
        <begin position="1"/>
        <end position="16"/>
    </location>
</feature>
<comment type="caution">
    <text evidence="2">The sequence shown here is derived from an EMBL/GenBank/DDBJ whole genome shotgun (WGS) entry which is preliminary data.</text>
</comment>
<feature type="non-terminal residue" evidence="2">
    <location>
        <position position="362"/>
    </location>
</feature>
<evidence type="ECO:0000313" key="2">
    <source>
        <dbReference type="EMBL" id="GMR35194.1"/>
    </source>
</evidence>
<reference evidence="3" key="1">
    <citation type="submission" date="2022-10" db="EMBL/GenBank/DDBJ databases">
        <title>Genome assembly of Pristionchus species.</title>
        <authorList>
            <person name="Yoshida K."/>
            <person name="Sommer R.J."/>
        </authorList>
    </citation>
    <scope>NUCLEOTIDE SEQUENCE [LARGE SCALE GENOMIC DNA]</scope>
    <source>
        <strain evidence="3">RS5460</strain>
    </source>
</reference>
<name>A0AAN5CAT0_9BILA</name>
<evidence type="ECO:0000256" key="1">
    <source>
        <dbReference type="SAM" id="MobiDB-lite"/>
    </source>
</evidence>
<gene>
    <name evidence="2" type="ORF">PMAYCL1PPCAC_05389</name>
</gene>
<feature type="non-terminal residue" evidence="2">
    <location>
        <position position="1"/>
    </location>
</feature>
<accession>A0AAN5CAT0</accession>
<proteinExistence type="predicted"/>
<dbReference type="AlphaFoldDB" id="A0AAN5CAT0"/>
<feature type="compositionally biased region" description="Low complexity" evidence="1">
    <location>
        <begin position="163"/>
        <end position="180"/>
    </location>
</feature>
<sequence>ASAESKMKAKSSSSDAFSEDESAGKELAALPLLRGEKVPLPSSSFKEEHFVGTKAPSMLNQESITATAAAGMVGTKFTDWTNDTKDDFEAWLRSKGEAVPNDLFETTTIRPPSPPPQEAFETTTVRISAPVRTAPTIAPIQVDPWITAPVPDSFTAIPSIQEPPTQSTPPWTQQPTTAQPWTPPPTQPTPLAPTVTGEVEHVDEGVDPDFPVGPPRARGLHNVPEGHNLDRQIDWDFKRGFRVLNKWERALSIPASTVLLQNAAPYYPDAVPPPSESTSIIVRPVDELPTEAYTEQPQSTYAASYGRKDADVVAALVQGLVGGSTAPAAPLQYPSTPQQATPQYSVPPGYVAVPESWFNKPT</sequence>
<evidence type="ECO:0000313" key="3">
    <source>
        <dbReference type="Proteomes" id="UP001328107"/>
    </source>
</evidence>
<dbReference type="EMBL" id="BTRK01000002">
    <property type="protein sequence ID" value="GMR35194.1"/>
    <property type="molecule type" value="Genomic_DNA"/>
</dbReference>
<feature type="region of interest" description="Disordered" evidence="1">
    <location>
        <begin position="153"/>
        <end position="193"/>
    </location>
</feature>
<keyword evidence="3" id="KW-1185">Reference proteome</keyword>
<feature type="region of interest" description="Disordered" evidence="1">
    <location>
        <begin position="1"/>
        <end position="24"/>
    </location>
</feature>
<dbReference type="Proteomes" id="UP001328107">
    <property type="component" value="Unassembled WGS sequence"/>
</dbReference>